<dbReference type="GO" id="GO:0003677">
    <property type="term" value="F:DNA binding"/>
    <property type="evidence" value="ECO:0007669"/>
    <property type="project" value="InterPro"/>
</dbReference>
<dbReference type="EMBL" id="NMUL01000060">
    <property type="protein sequence ID" value="OXM60471.1"/>
    <property type="molecule type" value="Genomic_DNA"/>
</dbReference>
<keyword evidence="2" id="KW-1185">Reference proteome</keyword>
<dbReference type="AlphaFoldDB" id="A0A229SP80"/>
<accession>A0A229SP80</accession>
<evidence type="ECO:0000313" key="2">
    <source>
        <dbReference type="Proteomes" id="UP000215199"/>
    </source>
</evidence>
<organism evidence="1 2">
    <name type="scientific">Amycolatopsis vastitatis</name>
    <dbReference type="NCBI Taxonomy" id="1905142"/>
    <lineage>
        <taxon>Bacteria</taxon>
        <taxon>Bacillati</taxon>
        <taxon>Actinomycetota</taxon>
        <taxon>Actinomycetes</taxon>
        <taxon>Pseudonocardiales</taxon>
        <taxon>Pseudonocardiaceae</taxon>
        <taxon>Amycolatopsis</taxon>
    </lineage>
</organism>
<proteinExistence type="predicted"/>
<dbReference type="OrthoDB" id="3405537at2"/>
<dbReference type="InterPro" id="IPR011010">
    <property type="entry name" value="DNA_brk_join_enz"/>
</dbReference>
<protein>
    <submittedName>
        <fullName evidence="1">Uncharacterized protein</fullName>
    </submittedName>
</protein>
<reference evidence="2" key="1">
    <citation type="submission" date="2017-07" db="EMBL/GenBank/DDBJ databases">
        <title>Comparative genome mining reveals phylogenetic distribution patterns of secondary metabolites in Amycolatopsis.</title>
        <authorList>
            <person name="Adamek M."/>
            <person name="Alanjary M."/>
            <person name="Sales-Ortells H."/>
            <person name="Goodfellow M."/>
            <person name="Bull A.T."/>
            <person name="Kalinowski J."/>
            <person name="Ziemert N."/>
        </authorList>
    </citation>
    <scope>NUCLEOTIDE SEQUENCE [LARGE SCALE GENOMIC DNA]</scope>
    <source>
        <strain evidence="2">H5</strain>
    </source>
</reference>
<evidence type="ECO:0000313" key="1">
    <source>
        <dbReference type="EMBL" id="OXM60471.1"/>
    </source>
</evidence>
<sequence length="503" mass="56233">MSRSGEFCARCERPVCTDGQKTKLRDPRLRIRIRWPEGPICVKCYDDAVHTRGLCDGCDTDRLLPGIGTAGTRLCTECAGGLGDFTCRRCGQEGPRYRVGECAQCVLSERLAACLDDGTGAIPAALMPFYESFRAMPRPRGGLLWLAKPHIPPLLCALAGGEVPLTHAGLSTLQPWRAVIHLRDLLVEAEVLPPVDRFLFLLEQWLPGWLASIEDPQQRGLLERFATWHLLRLLRNTSAKQPINSGRANLARHVLRTSAQFLTHLAEHNRHLRDCSQADIDRWFATDLRRAEHSRGFLHWCVNQRELTRLRLPPVVKKTGARLSQPLRLAFIRRVLTDVSIPLADRVLALLILLYAQPLVKIAQLTVDHVLREQDEVLLRLGDPPIPVPQPFADVLLDYVDHRPNMLSATNPNSRFLFPGRRAGQPMHTTSLRLRLRNLGLPSLDARTATIRQLLLEAPAAVVAGMLGYHIGTAETLAIQAGSTWSRYAAGEHQRLPQPQGPR</sequence>
<comment type="caution">
    <text evidence="1">The sequence shown here is derived from an EMBL/GenBank/DDBJ whole genome shotgun (WGS) entry which is preliminary data.</text>
</comment>
<dbReference type="SUPFAM" id="SSF56349">
    <property type="entry name" value="DNA breaking-rejoining enzymes"/>
    <property type="match status" value="1"/>
</dbReference>
<name>A0A229SP80_9PSEU</name>
<dbReference type="Proteomes" id="UP000215199">
    <property type="component" value="Unassembled WGS sequence"/>
</dbReference>
<gene>
    <name evidence="1" type="ORF">CF165_42365</name>
</gene>
<dbReference type="RefSeq" id="WP_093953227.1">
    <property type="nucleotide sequence ID" value="NZ_NMUL01000060.1"/>
</dbReference>